<protein>
    <submittedName>
        <fullName evidence="2">MFS transporter</fullName>
    </submittedName>
</protein>
<name>A0A1I5ZCB4_9PSEU</name>
<evidence type="ECO:0000313" key="2">
    <source>
        <dbReference type="EMBL" id="NEC55790.1"/>
    </source>
</evidence>
<organism evidence="3 4">
    <name type="scientific">Amycolatopsis rubida</name>
    <dbReference type="NCBI Taxonomy" id="112413"/>
    <lineage>
        <taxon>Bacteria</taxon>
        <taxon>Bacillati</taxon>
        <taxon>Actinomycetota</taxon>
        <taxon>Actinomycetes</taxon>
        <taxon>Pseudonocardiales</taxon>
        <taxon>Pseudonocardiaceae</taxon>
        <taxon>Amycolatopsis</taxon>
    </lineage>
</organism>
<accession>A0A1I5ZCB4</accession>
<reference evidence="3 4" key="1">
    <citation type="submission" date="2016-10" db="EMBL/GenBank/DDBJ databases">
        <authorList>
            <person name="de Groot N.N."/>
        </authorList>
    </citation>
    <scope>NUCLEOTIDE SEQUENCE [LARGE SCALE GENOMIC DNA]</scope>
    <source>
        <strain evidence="3 4">DSM 44637</strain>
    </source>
</reference>
<proteinExistence type="predicted"/>
<feature type="transmembrane region" description="Helical" evidence="1">
    <location>
        <begin position="20"/>
        <end position="44"/>
    </location>
</feature>
<dbReference type="RefSeq" id="WP_067581107.1">
    <property type="nucleotide sequence ID" value="NZ_FOWC01000014.1"/>
</dbReference>
<keyword evidence="5" id="KW-1185">Reference proteome</keyword>
<dbReference type="Proteomes" id="UP000199137">
    <property type="component" value="Unassembled WGS sequence"/>
</dbReference>
<dbReference type="EMBL" id="FOWC01000014">
    <property type="protein sequence ID" value="SFQ53777.1"/>
    <property type="molecule type" value="Genomic_DNA"/>
</dbReference>
<evidence type="ECO:0000256" key="1">
    <source>
        <dbReference type="SAM" id="Phobius"/>
    </source>
</evidence>
<evidence type="ECO:0000313" key="4">
    <source>
        <dbReference type="Proteomes" id="UP000199137"/>
    </source>
</evidence>
<dbReference type="EMBL" id="JAAGNC010000061">
    <property type="protein sequence ID" value="NEC55790.1"/>
    <property type="molecule type" value="Genomic_DNA"/>
</dbReference>
<evidence type="ECO:0000313" key="3">
    <source>
        <dbReference type="EMBL" id="SFQ53777.1"/>
    </source>
</evidence>
<keyword evidence="1" id="KW-0812">Transmembrane</keyword>
<gene>
    <name evidence="2" type="ORF">G3I59_09345</name>
    <name evidence="3" type="ORF">SAMN05421854_114172</name>
</gene>
<keyword evidence="1" id="KW-0472">Membrane</keyword>
<evidence type="ECO:0000313" key="5">
    <source>
        <dbReference type="Proteomes" id="UP000470404"/>
    </source>
</evidence>
<dbReference type="AlphaFoldDB" id="A0A1I5ZCB4"/>
<reference evidence="2 5" key="2">
    <citation type="submission" date="2020-01" db="EMBL/GenBank/DDBJ databases">
        <title>Insect and environment-associated Actinomycetes.</title>
        <authorList>
            <person name="Currrie C."/>
            <person name="Chevrette M."/>
            <person name="Carlson C."/>
            <person name="Stubbendieck R."/>
            <person name="Wendt-Pienkowski E."/>
        </authorList>
    </citation>
    <scope>NUCLEOTIDE SEQUENCE [LARGE SCALE GENOMIC DNA]</scope>
    <source>
        <strain evidence="2 5">SID8386</strain>
    </source>
</reference>
<sequence length="66" mass="6922">MYRWLTWGTMQFGSLVGGLAAEIAGVRVVLLASGIVASAAALLVPRSRDPQVEAPNTSEEPAGEPR</sequence>
<dbReference type="Proteomes" id="UP000470404">
    <property type="component" value="Unassembled WGS sequence"/>
</dbReference>
<keyword evidence="1" id="KW-1133">Transmembrane helix</keyword>